<evidence type="ECO:0000313" key="7">
    <source>
        <dbReference type="Proteomes" id="UP000078116"/>
    </source>
</evidence>
<dbReference type="PANTHER" id="PTHR30137:SF8">
    <property type="entry name" value="BLR5498 PROTEIN"/>
    <property type="match status" value="1"/>
</dbReference>
<comment type="caution">
    <text evidence="5">The sequence shown here is derived from an EMBL/GenBank/DDBJ whole genome shotgun (WGS) entry which is preliminary data.</text>
</comment>
<evidence type="ECO:0000256" key="2">
    <source>
        <dbReference type="ARBA" id="ARBA00023033"/>
    </source>
</evidence>
<sequence>MKFSLIYEAQTTDASREGDHRVFKETVEQALLAEQVGFDTVWCVEHTSLTNYAHMSAPETFLAYLAGRTTRIGLGHGVICLPPAMNHPIKVAERVAMLDILSGGRVHFGVGKGGSQQEAGAFGYELAELQPMIDESMYLVPKMFVQDEIEHDGKYIKIPKRPIHPKPFQDPHPPMYMACTNNDGLLRAGQRGLGALVLGFGGPDEVAKKNAIYREAWATRKPEDQVGFRPTQHLAALCPTVVMSDGQQARKIGIRGQRYFMESLAYWYTGGERPNPDSWGDDLVKGNTGEMVIRSRFASEEVVVDFSDPALSMMNPNHAYGTVDDCIGYVGRLMEAGVDEVLFLCQMGTVPHEAQLETIRNIGEHVIPYFNRLKASRPKAQAVA</sequence>
<organism evidence="5 7">
    <name type="scientific">Paraburkholderia ginsengiterrae</name>
    <dbReference type="NCBI Taxonomy" id="1462993"/>
    <lineage>
        <taxon>Bacteria</taxon>
        <taxon>Pseudomonadati</taxon>
        <taxon>Pseudomonadota</taxon>
        <taxon>Betaproteobacteria</taxon>
        <taxon>Burkholderiales</taxon>
        <taxon>Burkholderiaceae</taxon>
        <taxon>Paraburkholderia</taxon>
    </lineage>
</organism>
<dbReference type="GO" id="GO:0005829">
    <property type="term" value="C:cytosol"/>
    <property type="evidence" value="ECO:0007669"/>
    <property type="project" value="TreeGrafter"/>
</dbReference>
<dbReference type="RefSeq" id="WP_064271671.1">
    <property type="nucleotide sequence ID" value="NZ_LXJZ01000220.1"/>
</dbReference>
<accession>A0A1A9N2N8</accession>
<evidence type="ECO:0000313" key="6">
    <source>
        <dbReference type="Proteomes" id="UP000077961"/>
    </source>
</evidence>
<dbReference type="InterPro" id="IPR036661">
    <property type="entry name" value="Luciferase-like_sf"/>
</dbReference>
<protein>
    <submittedName>
        <fullName evidence="5">5,10-methylene tetrahydromethanopterin reductase</fullName>
    </submittedName>
</protein>
<keyword evidence="6" id="KW-1185">Reference proteome</keyword>
<name>A0A1A9N2N8_9BURK</name>
<evidence type="ECO:0000313" key="4">
    <source>
        <dbReference type="EMBL" id="OAJ53193.1"/>
    </source>
</evidence>
<evidence type="ECO:0000256" key="1">
    <source>
        <dbReference type="ARBA" id="ARBA00023002"/>
    </source>
</evidence>
<dbReference type="InterPro" id="IPR011251">
    <property type="entry name" value="Luciferase-like_dom"/>
</dbReference>
<dbReference type="Pfam" id="PF00296">
    <property type="entry name" value="Bac_luciferase"/>
    <property type="match status" value="1"/>
</dbReference>
<dbReference type="CDD" id="cd00347">
    <property type="entry name" value="Flavin_utilizing_monoxygenases"/>
    <property type="match status" value="1"/>
</dbReference>
<dbReference type="InterPro" id="IPR050766">
    <property type="entry name" value="Bact_Lucif_Oxidored"/>
</dbReference>
<evidence type="ECO:0000259" key="3">
    <source>
        <dbReference type="Pfam" id="PF00296"/>
    </source>
</evidence>
<dbReference type="AlphaFoldDB" id="A0A1A9N2N8"/>
<feature type="domain" description="Luciferase-like" evidence="3">
    <location>
        <begin position="15"/>
        <end position="250"/>
    </location>
</feature>
<keyword evidence="1" id="KW-0560">Oxidoreductase</keyword>
<keyword evidence="2" id="KW-0503">Monooxygenase</keyword>
<reference evidence="6 7" key="1">
    <citation type="submission" date="2016-04" db="EMBL/GenBank/DDBJ databases">
        <title>Reclassification of Paraburkholderia panaciterrae (Farh et al. 2015) Dobritsa &amp; Samadpour 2016 as a later homotypic synonym of Paraburkholderia ginsengiterrae (Farh et al. 2015) Dobritsa &amp; Samadpour 2016.</title>
        <authorList>
            <person name="Dobritsa A.P."/>
            <person name="Kutumbaka K."/>
            <person name="Samadpour M."/>
        </authorList>
    </citation>
    <scope>NUCLEOTIDE SEQUENCE [LARGE SCALE GENOMIC DNA]</scope>
    <source>
        <strain evidence="5 7">DCY85</strain>
        <strain evidence="4 6">DCY85-1</strain>
    </source>
</reference>
<dbReference type="GO" id="GO:0004497">
    <property type="term" value="F:monooxygenase activity"/>
    <property type="evidence" value="ECO:0007669"/>
    <property type="project" value="UniProtKB-KW"/>
</dbReference>
<dbReference type="EMBL" id="LXJZ01000220">
    <property type="protein sequence ID" value="OAJ53193.1"/>
    <property type="molecule type" value="Genomic_DNA"/>
</dbReference>
<dbReference type="SUPFAM" id="SSF51679">
    <property type="entry name" value="Bacterial luciferase-like"/>
    <property type="match status" value="1"/>
</dbReference>
<dbReference type="PANTHER" id="PTHR30137">
    <property type="entry name" value="LUCIFERASE-LIKE MONOOXYGENASE"/>
    <property type="match status" value="1"/>
</dbReference>
<proteinExistence type="predicted"/>
<evidence type="ECO:0000313" key="5">
    <source>
        <dbReference type="EMBL" id="OAJ55892.1"/>
    </source>
</evidence>
<dbReference type="STRING" id="1462993.A6V36_12650"/>
<dbReference type="OrthoDB" id="7055978at2"/>
<dbReference type="Proteomes" id="UP000077961">
    <property type="component" value="Unassembled WGS sequence"/>
</dbReference>
<dbReference type="GO" id="GO:0016705">
    <property type="term" value="F:oxidoreductase activity, acting on paired donors, with incorporation or reduction of molecular oxygen"/>
    <property type="evidence" value="ECO:0007669"/>
    <property type="project" value="InterPro"/>
</dbReference>
<dbReference type="EMBL" id="LXKA01000338">
    <property type="protein sequence ID" value="OAJ55892.1"/>
    <property type="molecule type" value="Genomic_DNA"/>
</dbReference>
<gene>
    <name evidence="4" type="ORF">A6V36_12650</name>
    <name evidence="5" type="ORF">A6V37_06715</name>
</gene>
<dbReference type="Gene3D" id="3.20.20.30">
    <property type="entry name" value="Luciferase-like domain"/>
    <property type="match status" value="1"/>
</dbReference>
<dbReference type="Proteomes" id="UP000078116">
    <property type="component" value="Unassembled WGS sequence"/>
</dbReference>